<dbReference type="InterPro" id="IPR001810">
    <property type="entry name" value="F-box_dom"/>
</dbReference>
<dbReference type="SUPFAM" id="SSF81383">
    <property type="entry name" value="F-box domain"/>
    <property type="match status" value="1"/>
</dbReference>
<dbReference type="PROSITE" id="PS50181">
    <property type="entry name" value="FBOX"/>
    <property type="match status" value="1"/>
</dbReference>
<evidence type="ECO:0000313" key="2">
    <source>
        <dbReference type="EMBL" id="CAG9860538.1"/>
    </source>
</evidence>
<dbReference type="Proteomes" id="UP001153712">
    <property type="component" value="Chromosome 3"/>
</dbReference>
<proteinExistence type="predicted"/>
<organism evidence="2 3">
    <name type="scientific">Phyllotreta striolata</name>
    <name type="common">Striped flea beetle</name>
    <name type="synonym">Crioceris striolata</name>
    <dbReference type="NCBI Taxonomy" id="444603"/>
    <lineage>
        <taxon>Eukaryota</taxon>
        <taxon>Metazoa</taxon>
        <taxon>Ecdysozoa</taxon>
        <taxon>Arthropoda</taxon>
        <taxon>Hexapoda</taxon>
        <taxon>Insecta</taxon>
        <taxon>Pterygota</taxon>
        <taxon>Neoptera</taxon>
        <taxon>Endopterygota</taxon>
        <taxon>Coleoptera</taxon>
        <taxon>Polyphaga</taxon>
        <taxon>Cucujiformia</taxon>
        <taxon>Chrysomeloidea</taxon>
        <taxon>Chrysomelidae</taxon>
        <taxon>Galerucinae</taxon>
        <taxon>Alticini</taxon>
        <taxon>Phyllotreta</taxon>
    </lineage>
</organism>
<dbReference type="EMBL" id="OU900096">
    <property type="protein sequence ID" value="CAG9860538.1"/>
    <property type="molecule type" value="Genomic_DNA"/>
</dbReference>
<evidence type="ECO:0000259" key="1">
    <source>
        <dbReference type="PROSITE" id="PS50181"/>
    </source>
</evidence>
<dbReference type="InterPro" id="IPR036322">
    <property type="entry name" value="WD40_repeat_dom_sf"/>
</dbReference>
<gene>
    <name evidence="2" type="ORF">PHYEVI_LOCUS6890</name>
</gene>
<reference evidence="2" key="1">
    <citation type="submission" date="2022-01" db="EMBL/GenBank/DDBJ databases">
        <authorList>
            <person name="King R."/>
        </authorList>
    </citation>
    <scope>NUCLEOTIDE SEQUENCE</scope>
</reference>
<feature type="domain" description="F-box" evidence="1">
    <location>
        <begin position="1"/>
        <end position="46"/>
    </location>
</feature>
<accession>A0A9N9XPA3</accession>
<protein>
    <recommendedName>
        <fullName evidence="1">F-box domain-containing protein</fullName>
    </recommendedName>
</protein>
<dbReference type="InterPro" id="IPR036047">
    <property type="entry name" value="F-box-like_dom_sf"/>
</dbReference>
<name>A0A9N9XPA3_PHYSR</name>
<dbReference type="OrthoDB" id="2095648at2759"/>
<keyword evidence="3" id="KW-1185">Reference proteome</keyword>
<dbReference type="AlphaFoldDB" id="A0A9N9XPA3"/>
<evidence type="ECO:0000313" key="3">
    <source>
        <dbReference type="Proteomes" id="UP001153712"/>
    </source>
</evidence>
<dbReference type="Gene3D" id="1.20.1280.50">
    <property type="match status" value="1"/>
</dbReference>
<dbReference type="SUPFAM" id="SSF50978">
    <property type="entry name" value="WD40 repeat-like"/>
    <property type="match status" value="1"/>
</dbReference>
<sequence>MLPREIIERILIKCDGRSLLNARKVDENWKDIVDYLTDRTRIWEWCCKEEIPANELIDYLQQHEENEFQKWLNIYINWYSWQTPSRMFCDTIPVPLEMPMPTLTSIAVSRNFIAVGSRDGRISIFTAKWKKILVERILAVRINSLTFLESTHTSVAVNITILVHYEYGLYIFFFDGFTTSSTTFHDVVSYSVYKNYICYEKVGGRMTIAKLVNNGGKIEFEEIWFSRIYSPSNLSCMKMWEGVCTFLINNEVKIYEYGNSAKPVDMMKKKTKITFINPLNTLKPSLYILRNDIIVRINCSRMELNDSDDLIEFFLLSKDGQCSKKVFSPWQIFYCFITCIYLYGNTLVLGTDTGIIYIYNVSHWKNLDLRKYDYKFILGQHPIIGVNVKETKQERRFYVLSPFAIHEVYGYLPNVY</sequence>